<dbReference type="SMART" id="SM00894">
    <property type="entry name" value="Excalibur"/>
    <property type="match status" value="1"/>
</dbReference>
<dbReference type="InterPro" id="IPR008613">
    <property type="entry name" value="Excalibur_Ca-bd_domain"/>
</dbReference>
<evidence type="ECO:0000313" key="4">
    <source>
        <dbReference type="Proteomes" id="UP000466681"/>
    </source>
</evidence>
<reference evidence="3 4" key="1">
    <citation type="journal article" date="2019" name="Emerg. Microbes Infect.">
        <title>Comprehensive subspecies identification of 175 nontuberculous mycobacteria species based on 7547 genomic profiles.</title>
        <authorList>
            <person name="Matsumoto Y."/>
            <person name="Kinjo T."/>
            <person name="Motooka D."/>
            <person name="Nabeya D."/>
            <person name="Jung N."/>
            <person name="Uechi K."/>
            <person name="Horii T."/>
            <person name="Iida T."/>
            <person name="Fujita J."/>
            <person name="Nakamura S."/>
        </authorList>
    </citation>
    <scope>NUCLEOTIDE SEQUENCE [LARGE SCALE GENOMIC DNA]</scope>
    <source>
        <strain evidence="3 4">JCM 6375</strain>
    </source>
</reference>
<proteinExistence type="predicted"/>
<feature type="domain" description="Excalibur calcium-binding" evidence="2">
    <location>
        <begin position="31"/>
        <end position="67"/>
    </location>
</feature>
<name>A0AAD1HBB8_9MYCO</name>
<organism evidence="3 4">
    <name type="scientific">Mycolicibacterium moriokaense</name>
    <dbReference type="NCBI Taxonomy" id="39691"/>
    <lineage>
        <taxon>Bacteria</taxon>
        <taxon>Bacillati</taxon>
        <taxon>Actinomycetota</taxon>
        <taxon>Actinomycetes</taxon>
        <taxon>Mycobacteriales</taxon>
        <taxon>Mycobacteriaceae</taxon>
        <taxon>Mycolicibacterium</taxon>
    </lineage>
</organism>
<evidence type="ECO:0000259" key="2">
    <source>
        <dbReference type="SMART" id="SM00894"/>
    </source>
</evidence>
<feature type="signal peptide" evidence="1">
    <location>
        <begin position="1"/>
        <end position="28"/>
    </location>
</feature>
<protein>
    <recommendedName>
        <fullName evidence="2">Excalibur calcium-binding domain-containing protein</fullName>
    </recommendedName>
</protein>
<feature type="chain" id="PRO_5041986681" description="Excalibur calcium-binding domain-containing protein" evidence="1">
    <location>
        <begin position="29"/>
        <end position="68"/>
    </location>
</feature>
<dbReference type="EMBL" id="AP022560">
    <property type="protein sequence ID" value="BBX02187.1"/>
    <property type="molecule type" value="Genomic_DNA"/>
</dbReference>
<dbReference type="AlphaFoldDB" id="A0AAD1HBB8"/>
<dbReference type="Proteomes" id="UP000466681">
    <property type="component" value="Chromosome"/>
</dbReference>
<evidence type="ECO:0000256" key="1">
    <source>
        <dbReference type="SAM" id="SignalP"/>
    </source>
</evidence>
<keyword evidence="4" id="KW-1185">Reference proteome</keyword>
<gene>
    <name evidence="3" type="ORF">MMOR_31230</name>
</gene>
<sequence length="68" mass="7229">MWRVSRSMMVVGGLVVAIAVGLAPTASAQTPFKNCTQAKASGYCDIPSSSPYYGPWLDRDQDGLACEC</sequence>
<dbReference type="Pfam" id="PF05901">
    <property type="entry name" value="Excalibur"/>
    <property type="match status" value="1"/>
</dbReference>
<keyword evidence="1" id="KW-0732">Signal</keyword>
<accession>A0AAD1HBB8</accession>
<evidence type="ECO:0000313" key="3">
    <source>
        <dbReference type="EMBL" id="BBX02187.1"/>
    </source>
</evidence>
<dbReference type="KEGG" id="mmor:MMOR_31230"/>